<protein>
    <recommendedName>
        <fullName evidence="4">L-ornithine N(5)-monooxygenase [NAD(P)H]</fullName>
        <ecNumber evidence="4">1.14.13.196</ecNumber>
    </recommendedName>
</protein>
<reference evidence="12 13" key="1">
    <citation type="journal article" date="2015" name="Genome Biol. Evol.">
        <title>Comparative Genomics of a Bacterivorous Green Alga Reveals Evolutionary Causalities and Consequences of Phago-Mixotrophic Mode of Nutrition.</title>
        <authorList>
            <person name="Burns J.A."/>
            <person name="Paasch A."/>
            <person name="Narechania A."/>
            <person name="Kim E."/>
        </authorList>
    </citation>
    <scope>NUCLEOTIDE SEQUENCE [LARGE SCALE GENOMIC DNA]</scope>
    <source>
        <strain evidence="12 13">PLY_AMNH</strain>
    </source>
</reference>
<feature type="compositionally biased region" description="Basic residues" evidence="11">
    <location>
        <begin position="1"/>
        <end position="10"/>
    </location>
</feature>
<accession>A0AAE0GGD0</accession>
<dbReference type="Proteomes" id="UP001190700">
    <property type="component" value="Unassembled WGS sequence"/>
</dbReference>
<feature type="region of interest" description="Disordered" evidence="11">
    <location>
        <begin position="1"/>
        <end position="38"/>
    </location>
</feature>
<comment type="cofactor">
    <cofactor evidence="1">
        <name>FAD</name>
        <dbReference type="ChEBI" id="CHEBI:57692"/>
    </cofactor>
</comment>
<keyword evidence="8" id="KW-0560">Oxidoreductase</keyword>
<name>A0AAE0GGD0_9CHLO</name>
<dbReference type="Gene3D" id="3.50.50.60">
    <property type="entry name" value="FAD/NAD(P)-binding domain"/>
    <property type="match status" value="1"/>
</dbReference>
<dbReference type="PANTHER" id="PTHR38663">
    <property type="match status" value="1"/>
</dbReference>
<dbReference type="AlphaFoldDB" id="A0AAE0GGD0"/>
<comment type="catalytic activity">
    <reaction evidence="10">
        <text>L-ornithine + NADH + O2 = N(5)-hydroxy-L-ornithine + NAD(+) + H2O</text>
        <dbReference type="Rhea" id="RHEA:41512"/>
        <dbReference type="ChEBI" id="CHEBI:15377"/>
        <dbReference type="ChEBI" id="CHEBI:15379"/>
        <dbReference type="ChEBI" id="CHEBI:46911"/>
        <dbReference type="ChEBI" id="CHEBI:57540"/>
        <dbReference type="ChEBI" id="CHEBI:57945"/>
        <dbReference type="ChEBI" id="CHEBI:78275"/>
        <dbReference type="EC" id="1.14.13.196"/>
    </reaction>
</comment>
<dbReference type="PRINTS" id="PR00411">
    <property type="entry name" value="PNDRDTASEI"/>
</dbReference>
<evidence type="ECO:0000313" key="12">
    <source>
        <dbReference type="EMBL" id="KAK3277750.1"/>
    </source>
</evidence>
<evidence type="ECO:0000256" key="4">
    <source>
        <dbReference type="ARBA" id="ARBA00012881"/>
    </source>
</evidence>
<dbReference type="EMBL" id="LGRX02005944">
    <property type="protein sequence ID" value="KAK3277750.1"/>
    <property type="molecule type" value="Genomic_DNA"/>
</dbReference>
<evidence type="ECO:0000256" key="6">
    <source>
        <dbReference type="ARBA" id="ARBA00022827"/>
    </source>
</evidence>
<keyword evidence="5" id="KW-0285">Flavoprotein</keyword>
<dbReference type="InterPro" id="IPR025700">
    <property type="entry name" value="Lys/Orn_oxygenase"/>
</dbReference>
<comment type="similarity">
    <text evidence="3">Belongs to the lysine N(6)-hydroxylase/L-ornithine N(5)-oxygenase family.</text>
</comment>
<evidence type="ECO:0000256" key="5">
    <source>
        <dbReference type="ARBA" id="ARBA00022630"/>
    </source>
</evidence>
<evidence type="ECO:0000256" key="8">
    <source>
        <dbReference type="ARBA" id="ARBA00023002"/>
    </source>
</evidence>
<comment type="caution">
    <text evidence="12">The sequence shown here is derived from an EMBL/GenBank/DDBJ whole genome shotgun (WGS) entry which is preliminary data.</text>
</comment>
<dbReference type="InterPro" id="IPR036188">
    <property type="entry name" value="FAD/NAD-bd_sf"/>
</dbReference>
<sequence>MGKSKNNKKPMHPENGWTEEASMSAAGVREDETYDQNEEAPDSHIYDVCIVGAGPHGLSVLSALHSQDAALTEAQRKIRRPKNSRAGKSLSVCVVDVSGVWLSNWNRNFTALDIKWLRSPLLAHPDANDAAALLEYAEREQRLDEIREVDLSCSCLAGQVDLEVGLYSLPSSALFYDFCQELSTKLTHDFVSGRVDSVDRDSNGSSYTITFTNDVPALRSRQIVYARGVVGGPQIPLPFCTSFDDRKNILHTTECDRFEEIVEDDTVLVIGGGLSAAQAALLAVSKGAKETILCSRRPLTTRQFDVPLNWVNPRENRGCRYEFFGLPDEEKTKWVSKVRGGGSIPKDYMHRLVAAEQAGRLKLVVGEVESCEVVPTGGLCVKSSGQSIYTTRVVLATGSTPHGVSDSLCTSLAKKFSLPMEGGYPVLSDGLQWGSENFYVTGALALLRLGPDASNLMGARRGAQLCASELGTFEELHNQGSVFSNRYNALMIDSEC</sequence>
<dbReference type="EC" id="1.14.13.196" evidence="4"/>
<evidence type="ECO:0000256" key="10">
    <source>
        <dbReference type="ARBA" id="ARBA00049248"/>
    </source>
</evidence>
<dbReference type="GO" id="GO:0016491">
    <property type="term" value="F:oxidoreductase activity"/>
    <property type="evidence" value="ECO:0007669"/>
    <property type="project" value="UniProtKB-KW"/>
</dbReference>
<evidence type="ECO:0000256" key="1">
    <source>
        <dbReference type="ARBA" id="ARBA00001974"/>
    </source>
</evidence>
<evidence type="ECO:0000256" key="11">
    <source>
        <dbReference type="SAM" id="MobiDB-lite"/>
    </source>
</evidence>
<evidence type="ECO:0000256" key="2">
    <source>
        <dbReference type="ARBA" id="ARBA00004924"/>
    </source>
</evidence>
<keyword evidence="7" id="KW-0521">NADP</keyword>
<evidence type="ECO:0000256" key="7">
    <source>
        <dbReference type="ARBA" id="ARBA00022857"/>
    </source>
</evidence>
<comment type="catalytic activity">
    <reaction evidence="9">
        <text>L-ornithine + NADPH + O2 = N(5)-hydroxy-L-ornithine + NADP(+) + H2O</text>
        <dbReference type="Rhea" id="RHEA:41508"/>
        <dbReference type="ChEBI" id="CHEBI:15377"/>
        <dbReference type="ChEBI" id="CHEBI:15379"/>
        <dbReference type="ChEBI" id="CHEBI:46911"/>
        <dbReference type="ChEBI" id="CHEBI:57783"/>
        <dbReference type="ChEBI" id="CHEBI:58349"/>
        <dbReference type="ChEBI" id="CHEBI:78275"/>
        <dbReference type="EC" id="1.14.13.196"/>
    </reaction>
</comment>
<keyword evidence="6" id="KW-0274">FAD</keyword>
<evidence type="ECO:0000256" key="3">
    <source>
        <dbReference type="ARBA" id="ARBA00007588"/>
    </source>
</evidence>
<gene>
    <name evidence="12" type="ORF">CYMTET_14261</name>
</gene>
<keyword evidence="13" id="KW-1185">Reference proteome</keyword>
<comment type="pathway">
    <text evidence="2">Siderophore biosynthesis.</text>
</comment>
<evidence type="ECO:0000256" key="9">
    <source>
        <dbReference type="ARBA" id="ARBA00047598"/>
    </source>
</evidence>
<evidence type="ECO:0000313" key="13">
    <source>
        <dbReference type="Proteomes" id="UP001190700"/>
    </source>
</evidence>
<dbReference type="Pfam" id="PF13434">
    <property type="entry name" value="Lys_Orn_oxgnase"/>
    <property type="match status" value="1"/>
</dbReference>
<proteinExistence type="inferred from homology"/>
<organism evidence="12 13">
    <name type="scientific">Cymbomonas tetramitiformis</name>
    <dbReference type="NCBI Taxonomy" id="36881"/>
    <lineage>
        <taxon>Eukaryota</taxon>
        <taxon>Viridiplantae</taxon>
        <taxon>Chlorophyta</taxon>
        <taxon>Pyramimonadophyceae</taxon>
        <taxon>Pyramimonadales</taxon>
        <taxon>Pyramimonadaceae</taxon>
        <taxon>Cymbomonas</taxon>
    </lineage>
</organism>
<dbReference type="PANTHER" id="PTHR38663:SF1">
    <property type="entry name" value="L-ORNITHINE N(5)-MONOOXYGENASE"/>
    <property type="match status" value="1"/>
</dbReference>
<dbReference type="SUPFAM" id="SSF51905">
    <property type="entry name" value="FAD/NAD(P)-binding domain"/>
    <property type="match status" value="1"/>
</dbReference>